<reference evidence="1 2" key="1">
    <citation type="submission" date="2019-09" db="EMBL/GenBank/DDBJ databases">
        <authorList>
            <person name="Ou C."/>
        </authorList>
    </citation>
    <scope>NUCLEOTIDE SEQUENCE [LARGE SCALE GENOMIC DNA]</scope>
    <source>
        <strain evidence="1">S2</strain>
        <tissue evidence="1">Leaf</tissue>
    </source>
</reference>
<gene>
    <name evidence="1" type="ORF">D8674_013560</name>
</gene>
<sequence length="201" mass="21998">MTKRANPTSEQIILILSKITSIQIPVRSISSLDAMWRMIPSEFLEGQACVVHPHLIKRQKVASKLKQLHAPNVAAVEATAIIVESDLNENISNLLAFYGLLCSWELAASLKENNARFDSSGVKLIAAGVGTPDKVCILAERAKVFSRFEALQKALKNCTIEATPDDRSSVEGCLSSKVAWKDEGTGDHAPLDDVFDVRRKV</sequence>
<dbReference type="OrthoDB" id="40334at2759"/>
<reference evidence="1 2" key="3">
    <citation type="submission" date="2019-11" db="EMBL/GenBank/DDBJ databases">
        <title>A de novo genome assembly of a pear dwarfing rootstock.</title>
        <authorList>
            <person name="Wang F."/>
            <person name="Wang J."/>
            <person name="Li S."/>
            <person name="Zhang Y."/>
            <person name="Fang M."/>
            <person name="Ma L."/>
            <person name="Zhao Y."/>
            <person name="Jiang S."/>
        </authorList>
    </citation>
    <scope>NUCLEOTIDE SEQUENCE [LARGE SCALE GENOMIC DNA]</scope>
    <source>
        <strain evidence="1">S2</strain>
        <tissue evidence="1">Leaf</tissue>
    </source>
</reference>
<accession>A0A5N5GUW4</accession>
<protein>
    <submittedName>
        <fullName evidence="1">Thioredoxin-like protein AAED1</fullName>
    </submittedName>
</protein>
<evidence type="ECO:0000313" key="1">
    <source>
        <dbReference type="EMBL" id="KAB2617691.1"/>
    </source>
</evidence>
<dbReference type="EMBL" id="SMOL01000401">
    <property type="protein sequence ID" value="KAB2617691.1"/>
    <property type="molecule type" value="Genomic_DNA"/>
</dbReference>
<dbReference type="Proteomes" id="UP000327157">
    <property type="component" value="Chromosome 15"/>
</dbReference>
<name>A0A5N5GUW4_9ROSA</name>
<comment type="caution">
    <text evidence="1">The sequence shown here is derived from an EMBL/GenBank/DDBJ whole genome shotgun (WGS) entry which is preliminary data.</text>
</comment>
<evidence type="ECO:0000313" key="2">
    <source>
        <dbReference type="Proteomes" id="UP000327157"/>
    </source>
</evidence>
<dbReference type="AlphaFoldDB" id="A0A5N5GUW4"/>
<keyword evidence="2" id="KW-1185">Reference proteome</keyword>
<organism evidence="1 2">
    <name type="scientific">Pyrus ussuriensis x Pyrus communis</name>
    <dbReference type="NCBI Taxonomy" id="2448454"/>
    <lineage>
        <taxon>Eukaryota</taxon>
        <taxon>Viridiplantae</taxon>
        <taxon>Streptophyta</taxon>
        <taxon>Embryophyta</taxon>
        <taxon>Tracheophyta</taxon>
        <taxon>Spermatophyta</taxon>
        <taxon>Magnoliopsida</taxon>
        <taxon>eudicotyledons</taxon>
        <taxon>Gunneridae</taxon>
        <taxon>Pentapetalae</taxon>
        <taxon>rosids</taxon>
        <taxon>fabids</taxon>
        <taxon>Rosales</taxon>
        <taxon>Rosaceae</taxon>
        <taxon>Amygdaloideae</taxon>
        <taxon>Maleae</taxon>
        <taxon>Pyrus</taxon>
    </lineage>
</organism>
<proteinExistence type="predicted"/>
<reference evidence="2" key="2">
    <citation type="submission" date="2019-10" db="EMBL/GenBank/DDBJ databases">
        <title>A de novo genome assembly of a pear dwarfing rootstock.</title>
        <authorList>
            <person name="Wang F."/>
            <person name="Wang J."/>
            <person name="Li S."/>
            <person name="Zhang Y."/>
            <person name="Fang M."/>
            <person name="Ma L."/>
            <person name="Zhao Y."/>
            <person name="Jiang S."/>
        </authorList>
    </citation>
    <scope>NUCLEOTIDE SEQUENCE [LARGE SCALE GENOMIC DNA]</scope>
</reference>